<dbReference type="InterPro" id="IPR010620">
    <property type="entry name" value="SBBP_repeat"/>
</dbReference>
<dbReference type="Proteomes" id="UP000601435">
    <property type="component" value="Unassembled WGS sequence"/>
</dbReference>
<reference evidence="1" key="1">
    <citation type="submission" date="2021-02" db="EMBL/GenBank/DDBJ databases">
        <authorList>
            <person name="Dougan E. K."/>
            <person name="Rhodes N."/>
            <person name="Thang M."/>
            <person name="Chan C."/>
        </authorList>
    </citation>
    <scope>NUCLEOTIDE SEQUENCE</scope>
</reference>
<dbReference type="InterPro" id="IPR052918">
    <property type="entry name" value="Motility_Chemotaxis_Reg"/>
</dbReference>
<keyword evidence="2" id="KW-1185">Reference proteome</keyword>
<accession>A0A813C8G4</accession>
<dbReference type="Pfam" id="PF06739">
    <property type="entry name" value="SBBP"/>
    <property type="match status" value="1"/>
</dbReference>
<feature type="non-terminal residue" evidence="1">
    <location>
        <position position="1"/>
    </location>
</feature>
<dbReference type="EMBL" id="CAJNJA010092534">
    <property type="protein sequence ID" value="CAE7940871.1"/>
    <property type="molecule type" value="Genomic_DNA"/>
</dbReference>
<sequence length="113" mass="12125">VDGSDNIFVAGYTNGDLGNVNAGEWDLFLIKFDSTGTWKWTSQHGSSNNDVARTLQIDGSGNIYVAGFANGPLDGQAWAGLSDIFLMKFDNQGTKQWTVMRGSSGNDDADALQ</sequence>
<comment type="caution">
    <text evidence="1">The sequence shown here is derived from an EMBL/GenBank/DDBJ whole genome shotgun (WGS) entry which is preliminary data.</text>
</comment>
<proteinExistence type="predicted"/>
<dbReference type="OrthoDB" id="447191at2759"/>
<protein>
    <submittedName>
        <fullName evidence="1">FlaEY protein</fullName>
    </submittedName>
</protein>
<feature type="non-terminal residue" evidence="1">
    <location>
        <position position="113"/>
    </location>
</feature>
<evidence type="ECO:0000313" key="1">
    <source>
        <dbReference type="EMBL" id="CAE7940871.1"/>
    </source>
</evidence>
<dbReference type="AlphaFoldDB" id="A0A813C8G4"/>
<evidence type="ECO:0000313" key="2">
    <source>
        <dbReference type="Proteomes" id="UP000601435"/>
    </source>
</evidence>
<gene>
    <name evidence="1" type="primary">flaEY</name>
    <name evidence="1" type="ORF">SNEC2469_LOCUS34064</name>
</gene>
<name>A0A813C8G4_9DINO</name>
<dbReference type="PANTHER" id="PTHR35580:SF1">
    <property type="entry name" value="PHYTASE-LIKE DOMAIN-CONTAINING PROTEIN"/>
    <property type="match status" value="1"/>
</dbReference>
<organism evidence="1 2">
    <name type="scientific">Symbiodinium necroappetens</name>
    <dbReference type="NCBI Taxonomy" id="1628268"/>
    <lineage>
        <taxon>Eukaryota</taxon>
        <taxon>Sar</taxon>
        <taxon>Alveolata</taxon>
        <taxon>Dinophyceae</taxon>
        <taxon>Suessiales</taxon>
        <taxon>Symbiodiniaceae</taxon>
        <taxon>Symbiodinium</taxon>
    </lineage>
</organism>
<dbReference type="PANTHER" id="PTHR35580">
    <property type="entry name" value="CELL SURFACE GLYCOPROTEIN (S-LAYER PROTEIN)-LIKE PROTEIN"/>
    <property type="match status" value="1"/>
</dbReference>